<organism evidence="2">
    <name type="scientific">Orpheovirus IHUMI-LCC2</name>
    <dbReference type="NCBI Taxonomy" id="2023057"/>
    <lineage>
        <taxon>Viruses</taxon>
        <taxon>Varidnaviria</taxon>
        <taxon>Bamfordvirae</taxon>
        <taxon>Nucleocytoviricota</taxon>
        <taxon>Megaviricetes</taxon>
        <taxon>Pimascovirales</taxon>
        <taxon>Ocovirineae</taxon>
        <taxon>Orpheoviridae</taxon>
        <taxon>Alphaorpheovirus</taxon>
        <taxon>Alphaorpheovirus massiliense</taxon>
    </lineage>
</organism>
<evidence type="ECO:0000313" key="3">
    <source>
        <dbReference type="Proteomes" id="UP000236316"/>
    </source>
</evidence>
<name>A0A2I2L472_9VIRU</name>
<gene>
    <name evidence="2" type="ORF">ORPV_407</name>
</gene>
<protein>
    <submittedName>
        <fullName evidence="2">Transmembrane domain-containing protein</fullName>
    </submittedName>
</protein>
<keyword evidence="1" id="KW-1133">Transmembrane helix</keyword>
<feature type="transmembrane region" description="Helical" evidence="1">
    <location>
        <begin position="6"/>
        <end position="28"/>
    </location>
</feature>
<dbReference type="Proteomes" id="UP000236316">
    <property type="component" value="Segment"/>
</dbReference>
<reference evidence="2" key="1">
    <citation type="submission" date="2017-08" db="EMBL/GenBank/DDBJ databases">
        <authorList>
            <consortium name="Urmite Genomes"/>
        </authorList>
    </citation>
    <scope>NUCLEOTIDE SEQUENCE [LARGE SCALE GENOMIC DNA]</scope>
    <source>
        <strain evidence="2">IHUMI-LCC2</strain>
    </source>
</reference>
<accession>A0A2I2L472</accession>
<sequence length="99" mass="10838">MSFVKYTFAGIGMGVITGTLVGMGRVLYRWTRPSKGKPYKPTSNNMAGAVLETGAAIAAEVLGSVFRDGWSLLWRSNVYGFVGGVMGTLYYVKYRKQLN</sequence>
<keyword evidence="3" id="KW-1185">Reference proteome</keyword>
<proteinExistence type="predicted"/>
<evidence type="ECO:0000256" key="1">
    <source>
        <dbReference type="SAM" id="Phobius"/>
    </source>
</evidence>
<feature type="transmembrane region" description="Helical" evidence="1">
    <location>
        <begin position="72"/>
        <end position="92"/>
    </location>
</feature>
<keyword evidence="1 2" id="KW-0812">Transmembrane</keyword>
<evidence type="ECO:0000313" key="2">
    <source>
        <dbReference type="EMBL" id="SNW62311.1"/>
    </source>
</evidence>
<dbReference type="RefSeq" id="YP_009448613.1">
    <property type="nucleotide sequence ID" value="NC_036594.1"/>
</dbReference>
<dbReference type="GeneID" id="35382192"/>
<keyword evidence="1" id="KW-0472">Membrane</keyword>
<dbReference type="KEGG" id="vg:35382192"/>
<dbReference type="EMBL" id="LT906555">
    <property type="protein sequence ID" value="SNW62311.1"/>
    <property type="molecule type" value="Genomic_DNA"/>
</dbReference>